<evidence type="ECO:0000313" key="2">
    <source>
        <dbReference type="EMBL" id="GGX34507.1"/>
    </source>
</evidence>
<reference evidence="3" key="1">
    <citation type="journal article" date="2019" name="Int. J. Syst. Evol. Microbiol.">
        <title>The Global Catalogue of Microorganisms (GCM) 10K type strain sequencing project: providing services to taxonomists for standard genome sequencing and annotation.</title>
        <authorList>
            <consortium name="The Broad Institute Genomics Platform"/>
            <consortium name="The Broad Institute Genome Sequencing Center for Infectious Disease"/>
            <person name="Wu L."/>
            <person name="Ma J."/>
        </authorList>
    </citation>
    <scope>NUCLEOTIDE SEQUENCE [LARGE SCALE GENOMIC DNA]</scope>
    <source>
        <strain evidence="3">KCTC 23917</strain>
    </source>
</reference>
<accession>A0ABQ2XV34</accession>
<organism evidence="2 3">
    <name type="scientific">Undibacterium squillarum</name>
    <dbReference type="NCBI Taxonomy" id="1131567"/>
    <lineage>
        <taxon>Bacteria</taxon>
        <taxon>Pseudomonadati</taxon>
        <taxon>Pseudomonadota</taxon>
        <taxon>Betaproteobacteria</taxon>
        <taxon>Burkholderiales</taxon>
        <taxon>Oxalobacteraceae</taxon>
        <taxon>Undibacterium</taxon>
    </lineage>
</organism>
<sequence length="330" mass="36623">MKINVIGGSGFVGTRLCKSIKAKNVHSFSIVDKVTSKSFPELSTVADVRDVTALNSAIDYGSVIINLAAEHRDDVTPKSLYHDVNVTGAENICHVAREKNITKIIFTSSVAVYGFAPQDTDENGAINPFNEYGKTKYAAEQVFRKWQSEKPDERCLVIIRPTVIFGEQNRGNVYNLLKQIASGKFVMIGNGRNSKSMAYVQNIADFITHSVSFPAGLHIYNYIDKPDFNMNELVSVVKNTLGRGNKVGIRMPYSVGYAIGKIFDFASIITTKKFPISSIRVKKFCSDSKFSTSVSETGFKPSVSLSDGLNRTVKYEFLEDHANEQLFYSE</sequence>
<evidence type="ECO:0000259" key="1">
    <source>
        <dbReference type="Pfam" id="PF01370"/>
    </source>
</evidence>
<keyword evidence="3" id="KW-1185">Reference proteome</keyword>
<dbReference type="InterPro" id="IPR050177">
    <property type="entry name" value="Lipid_A_modif_metabolic_enz"/>
</dbReference>
<dbReference type="PANTHER" id="PTHR43245">
    <property type="entry name" value="BIFUNCTIONAL POLYMYXIN RESISTANCE PROTEIN ARNA"/>
    <property type="match status" value="1"/>
</dbReference>
<gene>
    <name evidence="2" type="ORF">GCM10010946_09650</name>
</gene>
<comment type="caution">
    <text evidence="2">The sequence shown here is derived from an EMBL/GenBank/DDBJ whole genome shotgun (WGS) entry which is preliminary data.</text>
</comment>
<dbReference type="RefSeq" id="WP_189355921.1">
    <property type="nucleotide sequence ID" value="NZ_BMYU01000002.1"/>
</dbReference>
<dbReference type="SUPFAM" id="SSF51735">
    <property type="entry name" value="NAD(P)-binding Rossmann-fold domains"/>
    <property type="match status" value="1"/>
</dbReference>
<proteinExistence type="predicted"/>
<dbReference type="Gene3D" id="3.40.50.720">
    <property type="entry name" value="NAD(P)-binding Rossmann-like Domain"/>
    <property type="match status" value="1"/>
</dbReference>
<name>A0ABQ2XV34_9BURK</name>
<dbReference type="InterPro" id="IPR001509">
    <property type="entry name" value="Epimerase_deHydtase"/>
</dbReference>
<feature type="domain" description="NAD-dependent epimerase/dehydratase" evidence="1">
    <location>
        <begin position="4"/>
        <end position="213"/>
    </location>
</feature>
<protein>
    <submittedName>
        <fullName evidence="2">Epimerase</fullName>
    </submittedName>
</protein>
<dbReference type="InterPro" id="IPR036291">
    <property type="entry name" value="NAD(P)-bd_dom_sf"/>
</dbReference>
<dbReference type="Proteomes" id="UP000653343">
    <property type="component" value="Unassembled WGS sequence"/>
</dbReference>
<dbReference type="Pfam" id="PF01370">
    <property type="entry name" value="Epimerase"/>
    <property type="match status" value="1"/>
</dbReference>
<dbReference type="EMBL" id="BMYU01000002">
    <property type="protein sequence ID" value="GGX34507.1"/>
    <property type="molecule type" value="Genomic_DNA"/>
</dbReference>
<evidence type="ECO:0000313" key="3">
    <source>
        <dbReference type="Proteomes" id="UP000653343"/>
    </source>
</evidence>